<keyword evidence="13" id="KW-1185">Reference proteome</keyword>
<feature type="domain" description="Cation/H+ exchanger transmembrane" evidence="11">
    <location>
        <begin position="17"/>
        <end position="405"/>
    </location>
</feature>
<sequence length="527" mass="57164">MNASHLFELMIAMLPVIIALHYLAQRFGLPPAVSLLMGGAVMAFLPELPAFSPDPELMLVVFLPPLLMDGAWNISVRHLQRHMLGITSLAVGAVLFTTIVVAVVTHWLFPDLPWAACAALGAIVSPPDAVSARAVLQRVKLPRRLLMLLEGESLFNDASGLVLFRFAVAASVTGTFSAEQALQSFVLLAIGGAAVGAAVGAGWVIVARRLDDDYLVIAATLLVSWAAYILAEHFHFSGVIATVTAGMICGTYQHRIFSAAVRMRALSFWTMVIFLMEAAVFMLIGLSLRGVVDRAGGFSFVLHQMVGPALMVVLALLVARFAWIFLSDAVIWLCRRLGMRRYRRLGARSAVVLGWVGVRGVVTLALALSLPANFPARDFILVTAFAVILCTVLVQGTTLGLLIRWTGLQPPESDKARLSMSEAEATLMQAQLKVIQALAYDASGELVHPMLLEQYTRKAAAYCNYAGQEEALTPRIHAHFDLVLAAIGAARAELRRLHRVGDIDEHMMATLQKNLDLEELNAIALRS</sequence>
<keyword evidence="4 10" id="KW-0812">Transmembrane</keyword>
<evidence type="ECO:0000256" key="1">
    <source>
        <dbReference type="ARBA" id="ARBA00004651"/>
    </source>
</evidence>
<dbReference type="InterPro" id="IPR006153">
    <property type="entry name" value="Cation/H_exchanger_TM"/>
</dbReference>
<evidence type="ECO:0000256" key="7">
    <source>
        <dbReference type="ARBA" id="ARBA00023065"/>
    </source>
</evidence>
<keyword evidence="10" id="KW-0997">Cell inner membrane</keyword>
<dbReference type="PANTHER" id="PTHR10110">
    <property type="entry name" value="SODIUM/HYDROGEN EXCHANGER"/>
    <property type="match status" value="1"/>
</dbReference>
<evidence type="ECO:0000256" key="10">
    <source>
        <dbReference type="RuleBase" id="RU366002"/>
    </source>
</evidence>
<evidence type="ECO:0000256" key="4">
    <source>
        <dbReference type="ARBA" id="ARBA00022692"/>
    </source>
</evidence>
<reference evidence="12 13" key="1">
    <citation type="submission" date="2022-09" db="EMBL/GenBank/DDBJ databases">
        <title>Draft genome of isolate Be4.</title>
        <authorList>
            <person name="Sanchez-Castro I."/>
            <person name="Martinez-Rodriguez P."/>
            <person name="Descostes M."/>
            <person name="Merroun M."/>
        </authorList>
    </citation>
    <scope>NUCLEOTIDE SEQUENCE [LARGE SCALE GENOMIC DNA]</scope>
    <source>
        <strain evidence="12 13">Be4</strain>
    </source>
</reference>
<proteinExistence type="inferred from homology"/>
<evidence type="ECO:0000313" key="13">
    <source>
        <dbReference type="Proteomes" id="UP001525968"/>
    </source>
</evidence>
<evidence type="ECO:0000313" key="12">
    <source>
        <dbReference type="EMBL" id="MCT9810175.1"/>
    </source>
</evidence>
<gene>
    <name evidence="12" type="ORF">N0K08_05995</name>
</gene>
<keyword evidence="10" id="KW-0050">Antiport</keyword>
<dbReference type="InterPro" id="IPR004705">
    <property type="entry name" value="Cation/H_exchanger_CPA1_bac"/>
</dbReference>
<accession>A0ABT2PI78</accession>
<feature type="transmembrane region" description="Helical" evidence="10">
    <location>
        <begin position="379"/>
        <end position="403"/>
    </location>
</feature>
<feature type="transmembrane region" description="Helical" evidence="10">
    <location>
        <begin position="6"/>
        <end position="24"/>
    </location>
</feature>
<evidence type="ECO:0000256" key="9">
    <source>
        <dbReference type="ARBA" id="ARBA00023201"/>
    </source>
</evidence>
<comment type="caution">
    <text evidence="12">The sequence shown here is derived from an EMBL/GenBank/DDBJ whole genome shotgun (WGS) entry which is preliminary data.</text>
</comment>
<keyword evidence="5 10" id="KW-1133">Transmembrane helix</keyword>
<evidence type="ECO:0000256" key="8">
    <source>
        <dbReference type="ARBA" id="ARBA00023136"/>
    </source>
</evidence>
<evidence type="ECO:0000259" key="11">
    <source>
        <dbReference type="Pfam" id="PF00999"/>
    </source>
</evidence>
<keyword evidence="3" id="KW-1003">Cell membrane</keyword>
<evidence type="ECO:0000256" key="6">
    <source>
        <dbReference type="ARBA" id="ARBA00023053"/>
    </source>
</evidence>
<feature type="transmembrane region" description="Helical" evidence="10">
    <location>
        <begin position="213"/>
        <end position="230"/>
    </location>
</feature>
<dbReference type="NCBIfam" id="TIGR00831">
    <property type="entry name" value="a_cpa1"/>
    <property type="match status" value="1"/>
</dbReference>
<keyword evidence="9 10" id="KW-0739">Sodium transport</keyword>
<keyword evidence="8 10" id="KW-0472">Membrane</keyword>
<dbReference type="RefSeq" id="WP_261499167.1">
    <property type="nucleotide sequence ID" value="NZ_JAODYH010000003.1"/>
</dbReference>
<dbReference type="Gene3D" id="6.10.140.1330">
    <property type="match status" value="1"/>
</dbReference>
<keyword evidence="6 10" id="KW-0915">Sodium</keyword>
<dbReference type="EMBL" id="JAODYH010000003">
    <property type="protein sequence ID" value="MCT9810175.1"/>
    <property type="molecule type" value="Genomic_DNA"/>
</dbReference>
<organism evidence="12 13">
    <name type="scientific">Acidovorax bellezanensis</name>
    <dbReference type="NCBI Taxonomy" id="2976702"/>
    <lineage>
        <taxon>Bacteria</taxon>
        <taxon>Pseudomonadati</taxon>
        <taxon>Pseudomonadota</taxon>
        <taxon>Betaproteobacteria</taxon>
        <taxon>Burkholderiales</taxon>
        <taxon>Comamonadaceae</taxon>
        <taxon>Acidovorax</taxon>
    </lineage>
</organism>
<keyword evidence="7 10" id="KW-0406">Ion transport</keyword>
<evidence type="ECO:0000256" key="5">
    <source>
        <dbReference type="ARBA" id="ARBA00022989"/>
    </source>
</evidence>
<evidence type="ECO:0000256" key="3">
    <source>
        <dbReference type="ARBA" id="ARBA00022475"/>
    </source>
</evidence>
<feature type="transmembrane region" description="Helical" evidence="10">
    <location>
        <begin position="266"/>
        <end position="288"/>
    </location>
</feature>
<comment type="function">
    <text evidence="10">Na(+)/H(+) antiporter that extrudes sodium in exchange for external protons.</text>
</comment>
<dbReference type="Proteomes" id="UP001525968">
    <property type="component" value="Unassembled WGS sequence"/>
</dbReference>
<protein>
    <submittedName>
        <fullName evidence="12">Na+/H+ antiporter</fullName>
    </submittedName>
</protein>
<keyword evidence="2 10" id="KW-0813">Transport</keyword>
<feature type="transmembrane region" description="Helical" evidence="10">
    <location>
        <begin position="83"/>
        <end position="107"/>
    </location>
</feature>
<name>A0ABT2PI78_9BURK</name>
<feature type="transmembrane region" description="Helical" evidence="10">
    <location>
        <begin position="184"/>
        <end position="206"/>
    </location>
</feature>
<feature type="transmembrane region" description="Helical" evidence="10">
    <location>
        <begin position="345"/>
        <end position="367"/>
    </location>
</feature>
<comment type="similarity">
    <text evidence="10">Belongs to the monovalent cation:proton antiporter 1 (CPA1) transporter (TC 2.A.36) family.</text>
</comment>
<comment type="subcellular location">
    <subcellularLocation>
        <location evidence="10">Cell inner membrane</location>
        <topology evidence="10">Multi-pass membrane protein</topology>
    </subcellularLocation>
    <subcellularLocation>
        <location evidence="1">Cell membrane</location>
        <topology evidence="1">Multi-pass membrane protein</topology>
    </subcellularLocation>
</comment>
<dbReference type="Pfam" id="PF00999">
    <property type="entry name" value="Na_H_Exchanger"/>
    <property type="match status" value="1"/>
</dbReference>
<dbReference type="InterPro" id="IPR018422">
    <property type="entry name" value="Cation/H_exchanger_CPA1"/>
</dbReference>
<comment type="caution">
    <text evidence="10">Lacks conserved residue(s) required for the propagation of feature annotation.</text>
</comment>
<evidence type="ECO:0000256" key="2">
    <source>
        <dbReference type="ARBA" id="ARBA00022448"/>
    </source>
</evidence>
<feature type="transmembrane region" description="Helical" evidence="10">
    <location>
        <begin position="236"/>
        <end position="254"/>
    </location>
</feature>
<dbReference type="PANTHER" id="PTHR10110:SF86">
    <property type="entry name" value="SODIUM_HYDROGEN EXCHANGER 7"/>
    <property type="match status" value="1"/>
</dbReference>
<feature type="transmembrane region" description="Helical" evidence="10">
    <location>
        <begin position="308"/>
        <end position="333"/>
    </location>
</feature>
<feature type="transmembrane region" description="Helical" evidence="10">
    <location>
        <begin position="57"/>
        <end position="76"/>
    </location>
</feature>